<dbReference type="RefSeq" id="WP_177715780.1">
    <property type="nucleotide sequence ID" value="NZ_JACRSQ010000004.1"/>
</dbReference>
<dbReference type="InterPro" id="IPR052700">
    <property type="entry name" value="Carb_kinase_PfkB-like"/>
</dbReference>
<dbReference type="AlphaFoldDB" id="A0A926I1C5"/>
<feature type="domain" description="Carbohydrate kinase PfkB" evidence="4">
    <location>
        <begin position="3"/>
        <end position="314"/>
    </location>
</feature>
<dbReference type="CDD" id="cd01166">
    <property type="entry name" value="KdgK"/>
    <property type="match status" value="1"/>
</dbReference>
<accession>A0A926I1C5</accession>
<comment type="caution">
    <text evidence="5">The sequence shown here is derived from an EMBL/GenBank/DDBJ whole genome shotgun (WGS) entry which is preliminary data.</text>
</comment>
<evidence type="ECO:0000256" key="2">
    <source>
        <dbReference type="ARBA" id="ARBA00022679"/>
    </source>
</evidence>
<dbReference type="Pfam" id="PF00294">
    <property type="entry name" value="PfkB"/>
    <property type="match status" value="1"/>
</dbReference>
<proteinExistence type="inferred from homology"/>
<dbReference type="PANTHER" id="PTHR43320:SF2">
    <property type="entry name" value="2-DEHYDRO-3-DEOXYGLUCONOKINASE_2-DEHYDRO-3-DEOXYGALACTONOKINASE"/>
    <property type="match status" value="1"/>
</dbReference>
<reference evidence="5" key="1">
    <citation type="submission" date="2020-08" db="EMBL/GenBank/DDBJ databases">
        <title>Genome public.</title>
        <authorList>
            <person name="Liu C."/>
            <person name="Sun Q."/>
        </authorList>
    </citation>
    <scope>NUCLEOTIDE SEQUENCE</scope>
    <source>
        <strain evidence="5">NSJ-32</strain>
    </source>
</reference>
<evidence type="ECO:0000313" key="6">
    <source>
        <dbReference type="Proteomes" id="UP000657006"/>
    </source>
</evidence>
<evidence type="ECO:0000256" key="1">
    <source>
        <dbReference type="ARBA" id="ARBA00010688"/>
    </source>
</evidence>
<evidence type="ECO:0000259" key="4">
    <source>
        <dbReference type="Pfam" id="PF00294"/>
    </source>
</evidence>
<comment type="similarity">
    <text evidence="1">Belongs to the carbohydrate kinase PfkB family.</text>
</comment>
<sequence>MSKKVVTFGEIMMRLQTPGYQRFVQAGSLEMIFGGGEANVAVSLANYGFAPYFVTKLPKNPLGDACIASLRKYGVDTSYIARGGERLGIYFVEKGASQRASNVVYDRSHSSIAGAQAEDFQWDAIFDGAAWFHFTGITPALSDGCAQLTLDACRAAKAHGVSVSCDLNFRKKLWSSEKAGQVMGQLMEYVDVLIANEEDAEKVFGIKAANTDITGGELSDEGYKDVAKQLVARFGFKKVAITLRESISASVNNWAAMLYDSELDAFYKSKKYNMTIVDRVGGGDSFGGGLIYALLSAYENQECIEFATAASCLKHSIEGDFNLVSADEVKNLMKGDGSGRVQR</sequence>
<keyword evidence="6" id="KW-1185">Reference proteome</keyword>
<dbReference type="PANTHER" id="PTHR43320">
    <property type="entry name" value="SUGAR KINASE"/>
    <property type="match status" value="1"/>
</dbReference>
<gene>
    <name evidence="5" type="ORF">H8730_04685</name>
</gene>
<dbReference type="GO" id="GO:0016301">
    <property type="term" value="F:kinase activity"/>
    <property type="evidence" value="ECO:0007669"/>
    <property type="project" value="UniProtKB-KW"/>
</dbReference>
<dbReference type="InterPro" id="IPR029056">
    <property type="entry name" value="Ribokinase-like"/>
</dbReference>
<protein>
    <submittedName>
        <fullName evidence="5">Sugar kinase</fullName>
    </submittedName>
</protein>
<name>A0A926I1C5_9FIRM</name>
<evidence type="ECO:0000256" key="3">
    <source>
        <dbReference type="ARBA" id="ARBA00022777"/>
    </source>
</evidence>
<keyword evidence="3 5" id="KW-0418">Kinase</keyword>
<evidence type="ECO:0000313" key="5">
    <source>
        <dbReference type="EMBL" id="MBC8542841.1"/>
    </source>
</evidence>
<keyword evidence="2" id="KW-0808">Transferase</keyword>
<dbReference type="SUPFAM" id="SSF53613">
    <property type="entry name" value="Ribokinase-like"/>
    <property type="match status" value="1"/>
</dbReference>
<dbReference type="Proteomes" id="UP000657006">
    <property type="component" value="Unassembled WGS sequence"/>
</dbReference>
<organism evidence="5 6">
    <name type="scientific">Bianquea renquensis</name>
    <dbReference type="NCBI Taxonomy" id="2763661"/>
    <lineage>
        <taxon>Bacteria</taxon>
        <taxon>Bacillati</taxon>
        <taxon>Bacillota</taxon>
        <taxon>Clostridia</taxon>
        <taxon>Eubacteriales</taxon>
        <taxon>Bianqueaceae</taxon>
        <taxon>Bianquea</taxon>
    </lineage>
</organism>
<dbReference type="EMBL" id="JACRSQ010000004">
    <property type="protein sequence ID" value="MBC8542841.1"/>
    <property type="molecule type" value="Genomic_DNA"/>
</dbReference>
<dbReference type="Gene3D" id="3.40.1190.20">
    <property type="match status" value="1"/>
</dbReference>
<dbReference type="InterPro" id="IPR011611">
    <property type="entry name" value="PfkB_dom"/>
</dbReference>